<proteinExistence type="predicted"/>
<dbReference type="Proteomes" id="UP000282386">
    <property type="component" value="Chromosome"/>
</dbReference>
<dbReference type="RefSeq" id="WP_126500466.1">
    <property type="nucleotide sequence ID" value="NZ_LR134479.1"/>
</dbReference>
<evidence type="ECO:0000256" key="1">
    <source>
        <dbReference type="SAM" id="MobiDB-lite"/>
    </source>
</evidence>
<organism evidence="2 3">
    <name type="scientific">Rothia aeria</name>
    <dbReference type="NCBI Taxonomy" id="172042"/>
    <lineage>
        <taxon>Bacteria</taxon>
        <taxon>Bacillati</taxon>
        <taxon>Actinomycetota</taxon>
        <taxon>Actinomycetes</taxon>
        <taxon>Micrococcales</taxon>
        <taxon>Micrococcaceae</taxon>
        <taxon>Rothia</taxon>
    </lineage>
</organism>
<reference evidence="2 3" key="1">
    <citation type="submission" date="2018-12" db="EMBL/GenBank/DDBJ databases">
        <authorList>
            <consortium name="Pathogen Informatics"/>
        </authorList>
    </citation>
    <scope>NUCLEOTIDE SEQUENCE [LARGE SCALE GENOMIC DNA]</scope>
    <source>
        <strain evidence="2 3">NCTC10207</strain>
    </source>
</reference>
<evidence type="ECO:0008006" key="4">
    <source>
        <dbReference type="Google" id="ProtNLM"/>
    </source>
</evidence>
<evidence type="ECO:0000313" key="3">
    <source>
        <dbReference type="Proteomes" id="UP000282386"/>
    </source>
</evidence>
<accession>A0A7Z9A5D3</accession>
<dbReference type="AlphaFoldDB" id="A0A7Z9A5D3"/>
<sequence>MTGTQGEGHLTETTAHGWGPAHDRRRTHYLKAVELLGNASAITRLGGVRMLAQLADEWLADASIPAPVGREQAQTIVDMLCAYVRLPFPLARNCPQAPASTPERSSDTGMARQHRIDEAEYLAEAQVRSRILAEIRGRVRQPQPLEDTAVGGEATPGPWSGFDFDFSGAEFFDTVDFSGCCWDGRLTFAGSTFCGAASFSNSVYRGQAGVSFEECTYRAGTCPEATAPVGADFSGSYYGGFVSFAGSTYGADACFSGSVYCAGADAQDCTYMADSIFSGCTHYGPVARTGTYGGCVTAADSTFYSSVSFGGEAAGCADFSGCAYYGPAYFRGTFRAEADFGGSIYCEGGRWDSCEFQGQALLGRSLFLGPVSFAEAQFAAGSPVFEQSVVSVSPDAAGCSPTEEIPTEETPIGARLLTEEEAREVTPCTQALIEAAAALPQPCVPHDHAAFEPVRDAEEQVRAWFDYFCCTDPPPRTGRNTLN</sequence>
<feature type="region of interest" description="Disordered" evidence="1">
    <location>
        <begin position="1"/>
        <end position="22"/>
    </location>
</feature>
<protein>
    <recommendedName>
        <fullName evidence="4">Pentapeptide repeat-containing protein</fullName>
    </recommendedName>
</protein>
<name>A0A7Z9A5D3_9MICC</name>
<evidence type="ECO:0000313" key="2">
    <source>
        <dbReference type="EMBL" id="VEI24079.1"/>
    </source>
</evidence>
<gene>
    <name evidence="2" type="ORF">NCTC10207_01895</name>
</gene>
<dbReference type="EMBL" id="LR134479">
    <property type="protein sequence ID" value="VEI24079.1"/>
    <property type="molecule type" value="Genomic_DNA"/>
</dbReference>